<evidence type="ECO:0000256" key="3">
    <source>
        <dbReference type="ARBA" id="ARBA00023082"/>
    </source>
</evidence>
<keyword evidence="3" id="KW-0731">Sigma factor</keyword>
<feature type="compositionally biased region" description="Low complexity" evidence="6">
    <location>
        <begin position="97"/>
        <end position="112"/>
    </location>
</feature>
<keyword evidence="2" id="KW-0805">Transcription regulation</keyword>
<evidence type="ECO:0000313" key="9">
    <source>
        <dbReference type="EMBL" id="GAA2505531.1"/>
    </source>
</evidence>
<dbReference type="InterPro" id="IPR013249">
    <property type="entry name" value="RNA_pol_sigma70_r4_t2"/>
</dbReference>
<evidence type="ECO:0000313" key="10">
    <source>
        <dbReference type="Proteomes" id="UP001501358"/>
    </source>
</evidence>
<comment type="caution">
    <text evidence="9">The sequence shown here is derived from an EMBL/GenBank/DDBJ whole genome shotgun (WGS) entry which is preliminary data.</text>
</comment>
<reference evidence="9 10" key="1">
    <citation type="journal article" date="2019" name="Int. J. Syst. Evol. Microbiol.">
        <title>The Global Catalogue of Microorganisms (GCM) 10K type strain sequencing project: providing services to taxonomists for standard genome sequencing and annotation.</title>
        <authorList>
            <consortium name="The Broad Institute Genomics Platform"/>
            <consortium name="The Broad Institute Genome Sequencing Center for Infectious Disease"/>
            <person name="Wu L."/>
            <person name="Ma J."/>
        </authorList>
    </citation>
    <scope>NUCLEOTIDE SEQUENCE [LARGE SCALE GENOMIC DNA]</scope>
    <source>
        <strain evidence="9 10">JCM 6307</strain>
    </source>
</reference>
<dbReference type="EMBL" id="BAAATA010000038">
    <property type="protein sequence ID" value="GAA2505531.1"/>
    <property type="molecule type" value="Genomic_DNA"/>
</dbReference>
<keyword evidence="4" id="KW-0238">DNA-binding</keyword>
<feature type="region of interest" description="Disordered" evidence="6">
    <location>
        <begin position="1"/>
        <end position="23"/>
    </location>
</feature>
<name>A0ABN3MQ95_9ACTN</name>
<proteinExistence type="inferred from homology"/>
<feature type="compositionally biased region" description="Basic and acidic residues" evidence="6">
    <location>
        <begin position="1"/>
        <end position="11"/>
    </location>
</feature>
<sequence>MYREPVRDPARAELPGDQSTMNFWAPPAPDQARALLSDERFAAAVRARRGPLLRYVLSLLPGDPQRAEDVVQETLLRAWQAARDAAGRDAGRPPPAATAATAAAGAAGATRTDPQEPSLAWLFTVARNVVIDWSRRDSVRPALLASPAPDPAEPVDDPARVADRAEVVALLTPLSRRHREVLVYTYLLGSPGPDTARALAIPLGTVKSRLHHALREARRAAARYDRDCA</sequence>
<evidence type="ECO:0000256" key="4">
    <source>
        <dbReference type="ARBA" id="ARBA00023125"/>
    </source>
</evidence>
<organism evidence="9 10">
    <name type="scientific">Streptomyces thermolineatus</name>
    <dbReference type="NCBI Taxonomy" id="44033"/>
    <lineage>
        <taxon>Bacteria</taxon>
        <taxon>Bacillati</taxon>
        <taxon>Actinomycetota</taxon>
        <taxon>Actinomycetes</taxon>
        <taxon>Kitasatosporales</taxon>
        <taxon>Streptomycetaceae</taxon>
        <taxon>Streptomyces</taxon>
    </lineage>
</organism>
<dbReference type="SUPFAM" id="SSF88659">
    <property type="entry name" value="Sigma3 and sigma4 domains of RNA polymerase sigma factors"/>
    <property type="match status" value="1"/>
</dbReference>
<dbReference type="Gene3D" id="1.10.10.10">
    <property type="entry name" value="Winged helix-like DNA-binding domain superfamily/Winged helix DNA-binding domain"/>
    <property type="match status" value="1"/>
</dbReference>
<feature type="region of interest" description="Disordered" evidence="6">
    <location>
        <begin position="86"/>
        <end position="113"/>
    </location>
</feature>
<evidence type="ECO:0000259" key="7">
    <source>
        <dbReference type="Pfam" id="PF04542"/>
    </source>
</evidence>
<evidence type="ECO:0000256" key="5">
    <source>
        <dbReference type="ARBA" id="ARBA00023163"/>
    </source>
</evidence>
<dbReference type="Gene3D" id="1.10.1740.10">
    <property type="match status" value="1"/>
</dbReference>
<dbReference type="Proteomes" id="UP001501358">
    <property type="component" value="Unassembled WGS sequence"/>
</dbReference>
<dbReference type="InterPro" id="IPR039425">
    <property type="entry name" value="RNA_pol_sigma-70-like"/>
</dbReference>
<evidence type="ECO:0008006" key="11">
    <source>
        <dbReference type="Google" id="ProtNLM"/>
    </source>
</evidence>
<dbReference type="SUPFAM" id="SSF88946">
    <property type="entry name" value="Sigma2 domain of RNA polymerase sigma factors"/>
    <property type="match status" value="2"/>
</dbReference>
<feature type="domain" description="RNA polymerase sigma-70 region 2" evidence="7">
    <location>
        <begin position="49"/>
        <end position="83"/>
    </location>
</feature>
<accession>A0ABN3MQ95</accession>
<dbReference type="PANTHER" id="PTHR43133:SF52">
    <property type="entry name" value="ECF RNA POLYMERASE SIGMA FACTOR SIGL"/>
    <property type="match status" value="1"/>
</dbReference>
<evidence type="ECO:0000256" key="1">
    <source>
        <dbReference type="ARBA" id="ARBA00010641"/>
    </source>
</evidence>
<dbReference type="InterPro" id="IPR013324">
    <property type="entry name" value="RNA_pol_sigma_r3/r4-like"/>
</dbReference>
<dbReference type="Pfam" id="PF08281">
    <property type="entry name" value="Sigma70_r4_2"/>
    <property type="match status" value="1"/>
</dbReference>
<feature type="domain" description="RNA polymerase sigma factor 70 region 4 type 2" evidence="8">
    <location>
        <begin position="166"/>
        <end position="215"/>
    </location>
</feature>
<evidence type="ECO:0000259" key="8">
    <source>
        <dbReference type="Pfam" id="PF08281"/>
    </source>
</evidence>
<dbReference type="Pfam" id="PF04542">
    <property type="entry name" value="Sigma70_r2"/>
    <property type="match status" value="1"/>
</dbReference>
<keyword evidence="5" id="KW-0804">Transcription</keyword>
<dbReference type="PANTHER" id="PTHR43133">
    <property type="entry name" value="RNA POLYMERASE ECF-TYPE SIGMA FACTO"/>
    <property type="match status" value="1"/>
</dbReference>
<comment type="similarity">
    <text evidence="1">Belongs to the sigma-70 factor family. ECF subfamily.</text>
</comment>
<evidence type="ECO:0000256" key="2">
    <source>
        <dbReference type="ARBA" id="ARBA00023015"/>
    </source>
</evidence>
<protein>
    <recommendedName>
        <fullName evidence="11">RNA polymerase sigma factor</fullName>
    </recommendedName>
</protein>
<dbReference type="InterPro" id="IPR036388">
    <property type="entry name" value="WH-like_DNA-bd_sf"/>
</dbReference>
<gene>
    <name evidence="9" type="ORF">GCM10010406_47730</name>
</gene>
<dbReference type="InterPro" id="IPR013325">
    <property type="entry name" value="RNA_pol_sigma_r2"/>
</dbReference>
<dbReference type="InterPro" id="IPR007627">
    <property type="entry name" value="RNA_pol_sigma70_r2"/>
</dbReference>
<evidence type="ECO:0000256" key="6">
    <source>
        <dbReference type="SAM" id="MobiDB-lite"/>
    </source>
</evidence>
<keyword evidence="10" id="KW-1185">Reference proteome</keyword>